<feature type="non-terminal residue" evidence="1">
    <location>
        <position position="1"/>
    </location>
</feature>
<dbReference type="EMBL" id="JAMKFB020000023">
    <property type="protein sequence ID" value="KAL0158692.1"/>
    <property type="molecule type" value="Genomic_DNA"/>
</dbReference>
<dbReference type="AlphaFoldDB" id="A0ABD0NAR6"/>
<protein>
    <recommendedName>
        <fullName evidence="3">Transposase</fullName>
    </recommendedName>
</protein>
<feature type="non-terminal residue" evidence="1">
    <location>
        <position position="126"/>
    </location>
</feature>
<dbReference type="Proteomes" id="UP001529510">
    <property type="component" value="Unassembled WGS sequence"/>
</dbReference>
<dbReference type="PANTHER" id="PTHR23022">
    <property type="entry name" value="TRANSPOSABLE ELEMENT-RELATED"/>
    <property type="match status" value="1"/>
</dbReference>
<dbReference type="InterPro" id="IPR036397">
    <property type="entry name" value="RNaseH_sf"/>
</dbReference>
<gene>
    <name evidence="1" type="ORF">M9458_046768</name>
</gene>
<evidence type="ECO:0000313" key="2">
    <source>
        <dbReference type="Proteomes" id="UP001529510"/>
    </source>
</evidence>
<sequence>DTTVSARTIRCHLNEKGRYGRRPLLTQRHKKARLEFAKTYVTKPQSFWENVLWTDETKVELFGKGQHGTVYRKRNEAFKEKNTVPTVKHGGGSKMFWGCFASFGTGCLDCVNDIMKSDFGRDVVAS</sequence>
<keyword evidence="2" id="KW-1185">Reference proteome</keyword>
<dbReference type="InterPro" id="IPR052338">
    <property type="entry name" value="Transposase_5"/>
</dbReference>
<comment type="caution">
    <text evidence="1">The sequence shown here is derived from an EMBL/GenBank/DDBJ whole genome shotgun (WGS) entry which is preliminary data.</text>
</comment>
<evidence type="ECO:0008006" key="3">
    <source>
        <dbReference type="Google" id="ProtNLM"/>
    </source>
</evidence>
<name>A0ABD0NAR6_CIRMR</name>
<reference evidence="1 2" key="1">
    <citation type="submission" date="2024-05" db="EMBL/GenBank/DDBJ databases">
        <title>Genome sequencing and assembly of Indian major carp, Cirrhinus mrigala (Hamilton, 1822).</title>
        <authorList>
            <person name="Mohindra V."/>
            <person name="Chowdhury L.M."/>
            <person name="Lal K."/>
            <person name="Jena J.K."/>
        </authorList>
    </citation>
    <scope>NUCLEOTIDE SEQUENCE [LARGE SCALE GENOMIC DNA]</scope>
    <source>
        <strain evidence="1">CM1030</strain>
        <tissue evidence="1">Blood</tissue>
    </source>
</reference>
<dbReference type="PANTHER" id="PTHR23022:SF135">
    <property type="entry name" value="SI:DKEY-77F5.3"/>
    <property type="match status" value="1"/>
</dbReference>
<organism evidence="1 2">
    <name type="scientific">Cirrhinus mrigala</name>
    <name type="common">Mrigala</name>
    <dbReference type="NCBI Taxonomy" id="683832"/>
    <lineage>
        <taxon>Eukaryota</taxon>
        <taxon>Metazoa</taxon>
        <taxon>Chordata</taxon>
        <taxon>Craniata</taxon>
        <taxon>Vertebrata</taxon>
        <taxon>Euteleostomi</taxon>
        <taxon>Actinopterygii</taxon>
        <taxon>Neopterygii</taxon>
        <taxon>Teleostei</taxon>
        <taxon>Ostariophysi</taxon>
        <taxon>Cypriniformes</taxon>
        <taxon>Cyprinidae</taxon>
        <taxon>Labeoninae</taxon>
        <taxon>Labeonini</taxon>
        <taxon>Cirrhinus</taxon>
    </lineage>
</organism>
<accession>A0ABD0NAR6</accession>
<evidence type="ECO:0000313" key="1">
    <source>
        <dbReference type="EMBL" id="KAL0158692.1"/>
    </source>
</evidence>
<dbReference type="Gene3D" id="3.30.420.10">
    <property type="entry name" value="Ribonuclease H-like superfamily/Ribonuclease H"/>
    <property type="match status" value="1"/>
</dbReference>
<proteinExistence type="predicted"/>